<dbReference type="Proteomes" id="UP000464378">
    <property type="component" value="Chromosome"/>
</dbReference>
<dbReference type="InterPro" id="IPR000182">
    <property type="entry name" value="GNAT_dom"/>
</dbReference>
<dbReference type="InParanoid" id="A0A6C2YTN7"/>
<dbReference type="PROSITE" id="PS51186">
    <property type="entry name" value="GNAT"/>
    <property type="match status" value="1"/>
</dbReference>
<dbReference type="EMBL" id="LR593887">
    <property type="protein sequence ID" value="VTS06927.1"/>
    <property type="molecule type" value="Genomic_DNA"/>
</dbReference>
<dbReference type="Pfam" id="PF00583">
    <property type="entry name" value="Acetyltransf_1"/>
    <property type="match status" value="1"/>
</dbReference>
<dbReference type="RefSeq" id="WP_162659817.1">
    <property type="nucleotide sequence ID" value="NZ_LR593887.1"/>
</dbReference>
<dbReference type="Gene3D" id="3.40.630.30">
    <property type="match status" value="1"/>
</dbReference>
<sequence length="187" mass="20390">MTHTVYYKRFRMECSLEDIPAPDRLPDGFIWLPWNDSLLELHAETKLACFQHEVDSTVFPSLGELPGCLNLMKAIRNRPGFCPQATWLIAGPDGFCGTVQGLIDAAGLGAIQNLGVVPGCRGLGLGKALLLQALQGFRQVGLSRGFLEVTACNELAVQMYRRFGFRSVKTIYRSVECAVPLGVGSAT</sequence>
<organism evidence="4">
    <name type="scientific">Tuwongella immobilis</name>
    <dbReference type="NCBI Taxonomy" id="692036"/>
    <lineage>
        <taxon>Bacteria</taxon>
        <taxon>Pseudomonadati</taxon>
        <taxon>Planctomycetota</taxon>
        <taxon>Planctomycetia</taxon>
        <taxon>Gemmatales</taxon>
        <taxon>Gemmataceae</taxon>
        <taxon>Tuwongella</taxon>
    </lineage>
</organism>
<keyword evidence="1 4" id="KW-0808">Transferase</keyword>
<evidence type="ECO:0000313" key="4">
    <source>
        <dbReference type="EMBL" id="VIP04784.1"/>
    </source>
</evidence>
<dbReference type="KEGG" id="tim:GMBLW1_44090"/>
<proteinExistence type="predicted"/>
<feature type="domain" description="N-acetyltransferase" evidence="3">
    <location>
        <begin position="39"/>
        <end position="182"/>
    </location>
</feature>
<name>A0A6C2YTN7_9BACT</name>
<protein>
    <recommendedName>
        <fullName evidence="3">N-acetyltransferase domain-containing protein</fullName>
    </recommendedName>
</protein>
<evidence type="ECO:0000313" key="5">
    <source>
        <dbReference type="Proteomes" id="UP000464378"/>
    </source>
</evidence>
<dbReference type="InterPro" id="IPR016181">
    <property type="entry name" value="Acyl_CoA_acyltransferase"/>
</dbReference>
<keyword evidence="2" id="KW-0012">Acyltransferase</keyword>
<accession>A0A6C2YTN7</accession>
<evidence type="ECO:0000259" key="3">
    <source>
        <dbReference type="PROSITE" id="PS51186"/>
    </source>
</evidence>
<evidence type="ECO:0000256" key="2">
    <source>
        <dbReference type="ARBA" id="ARBA00023315"/>
    </source>
</evidence>
<reference evidence="4" key="1">
    <citation type="submission" date="2019-04" db="EMBL/GenBank/DDBJ databases">
        <authorList>
            <consortium name="Science for Life Laboratories"/>
        </authorList>
    </citation>
    <scope>NUCLEOTIDE SEQUENCE</scope>
    <source>
        <strain evidence="4">MBLW1</strain>
    </source>
</reference>
<dbReference type="InterPro" id="IPR050680">
    <property type="entry name" value="YpeA/RimI_acetyltransf"/>
</dbReference>
<dbReference type="PANTHER" id="PTHR43420">
    <property type="entry name" value="ACETYLTRANSFERASE"/>
    <property type="match status" value="1"/>
</dbReference>
<evidence type="ECO:0000256" key="1">
    <source>
        <dbReference type="ARBA" id="ARBA00022679"/>
    </source>
</evidence>
<dbReference type="SUPFAM" id="SSF55729">
    <property type="entry name" value="Acyl-CoA N-acyltransferases (Nat)"/>
    <property type="match status" value="1"/>
</dbReference>
<dbReference type="GO" id="GO:0016747">
    <property type="term" value="F:acyltransferase activity, transferring groups other than amino-acyl groups"/>
    <property type="evidence" value="ECO:0007669"/>
    <property type="project" value="InterPro"/>
</dbReference>
<keyword evidence="5" id="KW-1185">Reference proteome</keyword>
<dbReference type="AlphaFoldDB" id="A0A6C2YTN7"/>
<gene>
    <name evidence="4" type="ORF">GMBLW1_44090</name>
</gene>
<dbReference type="EMBL" id="LR586016">
    <property type="protein sequence ID" value="VIP04784.1"/>
    <property type="molecule type" value="Genomic_DNA"/>
</dbReference>